<keyword evidence="8 12" id="KW-0238">DNA-binding</keyword>
<evidence type="ECO:0000259" key="13">
    <source>
        <dbReference type="PROSITE" id="PS51199"/>
    </source>
</evidence>
<dbReference type="Gene3D" id="1.10.860.10">
    <property type="entry name" value="DNAb Helicase, Chain A"/>
    <property type="match status" value="1"/>
</dbReference>
<dbReference type="GO" id="GO:1990077">
    <property type="term" value="C:primosome complex"/>
    <property type="evidence" value="ECO:0007669"/>
    <property type="project" value="UniProtKB-UniRule"/>
</dbReference>
<dbReference type="SUPFAM" id="SSF52540">
    <property type="entry name" value="P-loop containing nucleoside triphosphate hydrolases"/>
    <property type="match status" value="1"/>
</dbReference>
<dbReference type="Pfam" id="PF00772">
    <property type="entry name" value="DnaB"/>
    <property type="match status" value="1"/>
</dbReference>
<dbReference type="GO" id="GO:0005829">
    <property type="term" value="C:cytosol"/>
    <property type="evidence" value="ECO:0007669"/>
    <property type="project" value="TreeGrafter"/>
</dbReference>
<evidence type="ECO:0000256" key="11">
    <source>
        <dbReference type="NCBIfam" id="TIGR00665"/>
    </source>
</evidence>
<dbReference type="SUPFAM" id="SSF48024">
    <property type="entry name" value="N-terminal domain of DnaB helicase"/>
    <property type="match status" value="1"/>
</dbReference>
<comment type="caution">
    <text evidence="14">The sequence shown here is derived from an EMBL/GenBank/DDBJ whole genome shotgun (WGS) entry which is preliminary data.</text>
</comment>
<dbReference type="OrthoDB" id="9773982at2"/>
<gene>
    <name evidence="14" type="primary">dnaB</name>
    <name evidence="14" type="ORF">FJO69_00450</name>
</gene>
<dbReference type="Pfam" id="PF03796">
    <property type="entry name" value="DnaB_C"/>
    <property type="match status" value="1"/>
</dbReference>
<dbReference type="GO" id="GO:0005524">
    <property type="term" value="F:ATP binding"/>
    <property type="evidence" value="ECO:0007669"/>
    <property type="project" value="UniProtKB-UniRule"/>
</dbReference>
<keyword evidence="2 12" id="KW-0639">Primosome</keyword>
<keyword evidence="9" id="KW-0413">Isomerase</keyword>
<dbReference type="InterPro" id="IPR007693">
    <property type="entry name" value="DNA_helicase_DnaB-like_N"/>
</dbReference>
<evidence type="ECO:0000256" key="3">
    <source>
        <dbReference type="ARBA" id="ARBA00022705"/>
    </source>
</evidence>
<evidence type="ECO:0000256" key="1">
    <source>
        <dbReference type="ARBA" id="ARBA00008428"/>
    </source>
</evidence>
<evidence type="ECO:0000256" key="10">
    <source>
        <dbReference type="ARBA" id="ARBA00048954"/>
    </source>
</evidence>
<dbReference type="InterPro" id="IPR007692">
    <property type="entry name" value="DNA_helicase_DnaB"/>
</dbReference>
<evidence type="ECO:0000256" key="4">
    <source>
        <dbReference type="ARBA" id="ARBA00022741"/>
    </source>
</evidence>
<dbReference type="InterPro" id="IPR027417">
    <property type="entry name" value="P-loop_NTPase"/>
</dbReference>
<dbReference type="PANTHER" id="PTHR30153">
    <property type="entry name" value="REPLICATIVE DNA HELICASE DNAB"/>
    <property type="match status" value="1"/>
</dbReference>
<dbReference type="Proteomes" id="UP000319776">
    <property type="component" value="Unassembled WGS sequence"/>
</dbReference>
<evidence type="ECO:0000256" key="7">
    <source>
        <dbReference type="ARBA" id="ARBA00022840"/>
    </source>
</evidence>
<dbReference type="GO" id="GO:0043139">
    <property type="term" value="F:5'-3' DNA helicase activity"/>
    <property type="evidence" value="ECO:0007669"/>
    <property type="project" value="UniProtKB-EC"/>
</dbReference>
<evidence type="ECO:0000256" key="12">
    <source>
        <dbReference type="RuleBase" id="RU362085"/>
    </source>
</evidence>
<keyword evidence="15" id="KW-1185">Reference proteome</keyword>
<evidence type="ECO:0000313" key="14">
    <source>
        <dbReference type="EMBL" id="TPE58064.1"/>
    </source>
</evidence>
<evidence type="ECO:0000256" key="6">
    <source>
        <dbReference type="ARBA" id="ARBA00022806"/>
    </source>
</evidence>
<comment type="similarity">
    <text evidence="1 12">Belongs to the helicase family. DnaB subfamily.</text>
</comment>
<dbReference type="Gene3D" id="3.40.50.300">
    <property type="entry name" value="P-loop containing nucleotide triphosphate hydrolases"/>
    <property type="match status" value="1"/>
</dbReference>
<dbReference type="InterPro" id="IPR007694">
    <property type="entry name" value="DNA_helicase_DnaB-like_C"/>
</dbReference>
<evidence type="ECO:0000256" key="5">
    <source>
        <dbReference type="ARBA" id="ARBA00022801"/>
    </source>
</evidence>
<name>A0A501XCP7_9BACT</name>
<dbReference type="GO" id="GO:0006269">
    <property type="term" value="P:DNA replication, synthesis of primer"/>
    <property type="evidence" value="ECO:0007669"/>
    <property type="project" value="UniProtKB-UniRule"/>
</dbReference>
<feature type="domain" description="SF4 helicase" evidence="13">
    <location>
        <begin position="181"/>
        <end position="469"/>
    </location>
</feature>
<reference evidence="14 15" key="1">
    <citation type="submission" date="2019-06" db="EMBL/GenBank/DDBJ databases">
        <title>Mycoplasma falconis type strain whole genome sequence.</title>
        <authorList>
            <person name="Spergser J."/>
        </authorList>
    </citation>
    <scope>NUCLEOTIDE SEQUENCE [LARGE SCALE GENOMIC DNA]</scope>
    <source>
        <strain evidence="14 15">ATCC 51372</strain>
    </source>
</reference>
<organism evidence="14 15">
    <name type="scientific">[Mycoplasma] falconis</name>
    <dbReference type="NCBI Taxonomy" id="92403"/>
    <lineage>
        <taxon>Bacteria</taxon>
        <taxon>Bacillati</taxon>
        <taxon>Mycoplasmatota</taxon>
        <taxon>Mycoplasmoidales</taxon>
        <taxon>Metamycoplasmataceae</taxon>
        <taxon>Metamycoplasma</taxon>
    </lineage>
</organism>
<proteinExistence type="inferred from homology"/>
<evidence type="ECO:0000256" key="2">
    <source>
        <dbReference type="ARBA" id="ARBA00022515"/>
    </source>
</evidence>
<keyword evidence="7 12" id="KW-0067">ATP-binding</keyword>
<dbReference type="NCBIfam" id="TIGR00665">
    <property type="entry name" value="DnaB"/>
    <property type="match status" value="1"/>
</dbReference>
<dbReference type="CDD" id="cd00984">
    <property type="entry name" value="DnaB_C"/>
    <property type="match status" value="1"/>
</dbReference>
<keyword evidence="6 12" id="KW-0347">Helicase</keyword>
<evidence type="ECO:0000313" key="15">
    <source>
        <dbReference type="Proteomes" id="UP000319776"/>
    </source>
</evidence>
<dbReference type="InterPro" id="IPR036185">
    <property type="entry name" value="DNA_heli_DnaB-like_N_sf"/>
</dbReference>
<protein>
    <recommendedName>
        <fullName evidence="11 12">Replicative DNA helicase</fullName>
        <ecNumber evidence="11 12">5.6.2.3</ecNumber>
    </recommendedName>
</protein>
<dbReference type="PROSITE" id="PS51199">
    <property type="entry name" value="SF4_HELICASE"/>
    <property type="match status" value="1"/>
</dbReference>
<keyword evidence="5 12" id="KW-0378">Hydrolase</keyword>
<evidence type="ECO:0000256" key="8">
    <source>
        <dbReference type="ARBA" id="ARBA00023125"/>
    </source>
</evidence>
<comment type="catalytic activity">
    <reaction evidence="10 12">
        <text>ATP + H2O = ADP + phosphate + H(+)</text>
        <dbReference type="Rhea" id="RHEA:13065"/>
        <dbReference type="ChEBI" id="CHEBI:15377"/>
        <dbReference type="ChEBI" id="CHEBI:15378"/>
        <dbReference type="ChEBI" id="CHEBI:30616"/>
        <dbReference type="ChEBI" id="CHEBI:43474"/>
        <dbReference type="ChEBI" id="CHEBI:456216"/>
        <dbReference type="EC" id="5.6.2.3"/>
    </reaction>
</comment>
<keyword evidence="4 12" id="KW-0547">Nucleotide-binding</keyword>
<dbReference type="GO" id="GO:0003677">
    <property type="term" value="F:DNA binding"/>
    <property type="evidence" value="ECO:0007669"/>
    <property type="project" value="UniProtKB-UniRule"/>
</dbReference>
<comment type="function">
    <text evidence="12">The main replicative DNA helicase, it participates in initiation and elongation during chromosome replication. Travels ahead of the DNA replisome, separating dsDNA into templates for DNA synthesis. A processive ATP-dependent 5'-3' DNA helicase it has DNA-dependent ATPase activity.</text>
</comment>
<dbReference type="GO" id="GO:0016887">
    <property type="term" value="F:ATP hydrolysis activity"/>
    <property type="evidence" value="ECO:0007669"/>
    <property type="project" value="RHEA"/>
</dbReference>
<sequence length="482" mass="54675">MTNLEQKELVILNNEASLLGLLMSESEAYLQIGDILDARMFHFPVHRTLYKAIADLSQDSKQFDSALLINYLSNNKLIDTIKMYDMQGVDYISHLIENAGFLSEIEKYAKNVIDQYKTDELIKLLNNNLSTIQNKSFIVKDLINNLQLDLLNLDISEVNTSFTKIGQTAQNLYYSIINNERNEIGVGLQFGFPPLDELLLGVNPGDLILLGARPAMGKTAFALNIANNVAKDGKTVLFFSLEMSNMQLVQRLMAIDSMVPISGLRKKELTKEEATRIYWTADHMKDWDMYLNDKATLSISDITTLSKRLASNKKIDLVIIDYLQLISDSSKRSAESRSLELGRISRGLKQLARELHCPVLALAQLSRSVEKREDKTPMMSDLRESGNMENDADAILMLHRNDYYNKKKTYEGSNNADTNNKSGYNNEIDHDQPSLTSVIVAKNRHGSTGTVQLLFDAKCNRFIYENRKENNFNGFSQQPRKE</sequence>
<keyword evidence="3 12" id="KW-0235">DNA replication</keyword>
<dbReference type="EC" id="5.6.2.3" evidence="11 12"/>
<evidence type="ECO:0000256" key="9">
    <source>
        <dbReference type="ARBA" id="ARBA00023235"/>
    </source>
</evidence>
<dbReference type="EMBL" id="VFSS01000001">
    <property type="protein sequence ID" value="TPE58064.1"/>
    <property type="molecule type" value="Genomic_DNA"/>
</dbReference>
<accession>A0A501XCP7</accession>
<dbReference type="AlphaFoldDB" id="A0A501XCP7"/>
<dbReference type="RefSeq" id="WP_140781037.1">
    <property type="nucleotide sequence ID" value="NZ_VFSS01000001.1"/>
</dbReference>
<dbReference type="InterPro" id="IPR016136">
    <property type="entry name" value="DNA_helicase_N/primase_C"/>
</dbReference>
<dbReference type="PANTHER" id="PTHR30153:SF2">
    <property type="entry name" value="REPLICATIVE DNA HELICASE"/>
    <property type="match status" value="1"/>
</dbReference>